<dbReference type="Proteomes" id="UP001327093">
    <property type="component" value="Unassembled WGS sequence"/>
</dbReference>
<gene>
    <name evidence="2" type="ORF">R4I43_21340</name>
</gene>
<accession>A0ABU6AEH6</accession>
<evidence type="ECO:0000313" key="3">
    <source>
        <dbReference type="Proteomes" id="UP001327093"/>
    </source>
</evidence>
<evidence type="ECO:0000259" key="1">
    <source>
        <dbReference type="Pfam" id="PF00561"/>
    </source>
</evidence>
<dbReference type="InterPro" id="IPR050266">
    <property type="entry name" value="AB_hydrolase_sf"/>
</dbReference>
<dbReference type="Gene3D" id="3.40.50.1820">
    <property type="entry name" value="alpha/beta hydrolase"/>
    <property type="match status" value="1"/>
</dbReference>
<dbReference type="PANTHER" id="PTHR43798">
    <property type="entry name" value="MONOACYLGLYCEROL LIPASE"/>
    <property type="match status" value="1"/>
</dbReference>
<dbReference type="RefSeq" id="WP_324267438.1">
    <property type="nucleotide sequence ID" value="NZ_JAWLNX010000015.1"/>
</dbReference>
<dbReference type="SUPFAM" id="SSF53474">
    <property type="entry name" value="alpha/beta-Hydrolases"/>
    <property type="match status" value="1"/>
</dbReference>
<name>A0ABU6AEH6_9PSEU</name>
<proteinExistence type="predicted"/>
<evidence type="ECO:0000313" key="2">
    <source>
        <dbReference type="EMBL" id="MEB3369957.1"/>
    </source>
</evidence>
<feature type="domain" description="AB hydrolase-1" evidence="1">
    <location>
        <begin position="27"/>
        <end position="269"/>
    </location>
</feature>
<dbReference type="PANTHER" id="PTHR43798:SF5">
    <property type="entry name" value="MONOACYLGLYCEROL LIPASE ABHD6"/>
    <property type="match status" value="1"/>
</dbReference>
<protein>
    <submittedName>
        <fullName evidence="2">Alpha/beta hydrolase</fullName>
    </submittedName>
</protein>
<dbReference type="EMBL" id="JAWLNX010000015">
    <property type="protein sequence ID" value="MEB3369957.1"/>
    <property type="molecule type" value="Genomic_DNA"/>
</dbReference>
<dbReference type="Pfam" id="PF00561">
    <property type="entry name" value="Abhydrolase_1"/>
    <property type="match status" value="1"/>
</dbReference>
<dbReference type="InterPro" id="IPR029058">
    <property type="entry name" value="AB_hydrolase_fold"/>
</dbReference>
<organism evidence="2 3">
    <name type="scientific">Saccharopolyspora mangrovi</name>
    <dbReference type="NCBI Taxonomy" id="3082379"/>
    <lineage>
        <taxon>Bacteria</taxon>
        <taxon>Bacillati</taxon>
        <taxon>Actinomycetota</taxon>
        <taxon>Actinomycetes</taxon>
        <taxon>Pseudonocardiales</taxon>
        <taxon>Pseudonocardiaceae</taxon>
        <taxon>Saccharopolyspora</taxon>
    </lineage>
</organism>
<dbReference type="PRINTS" id="PR00412">
    <property type="entry name" value="EPOXHYDRLASE"/>
</dbReference>
<dbReference type="InterPro" id="IPR000073">
    <property type="entry name" value="AB_hydrolase_1"/>
</dbReference>
<reference evidence="2 3" key="1">
    <citation type="submission" date="2023-10" db="EMBL/GenBank/DDBJ databases">
        <title>Saccharopolyspora sp. nov., isolated from mangrove soil.</title>
        <authorList>
            <person name="Lu Y."/>
            <person name="Liu W."/>
        </authorList>
    </citation>
    <scope>NUCLEOTIDE SEQUENCE [LARGE SCALE GENOMIC DNA]</scope>
    <source>
        <strain evidence="2 3">S2-29</strain>
    </source>
</reference>
<keyword evidence="3" id="KW-1185">Reference proteome</keyword>
<keyword evidence="2" id="KW-0378">Hydrolase</keyword>
<dbReference type="InterPro" id="IPR000639">
    <property type="entry name" value="Epox_hydrolase-like"/>
</dbReference>
<dbReference type="GO" id="GO:0016787">
    <property type="term" value="F:hydrolase activity"/>
    <property type="evidence" value="ECO:0007669"/>
    <property type="project" value="UniProtKB-KW"/>
</dbReference>
<sequence>MLDDFRPHDLPTGSGARIRARVGGSGPPVLLLHGWPQTSAMWHRIAPHLAATRTVVLADLPGYGDSTAAPGASLSKRAMAAELVEAMEALGHDRFAVVGHDRGARCAYRMALDHPQVVTALAVLDILPTADVFARVDATFALGAWHWFFLAQPDVPERLIAADPDAFFTGFLRPAGIFDPEAVAHYRAAWRRPEVVRAMGQDYRAGASIDVADDEHDRGTTIDCPTLALWGGGGPVGREPDPLAIWRAWAPKASGHQLDCGHYLAEEAPEDTLGHLTRFLSSRRGSPPR</sequence>
<comment type="caution">
    <text evidence="2">The sequence shown here is derived from an EMBL/GenBank/DDBJ whole genome shotgun (WGS) entry which is preliminary data.</text>
</comment>